<name>A0A8H9GQU6_9MICO</name>
<dbReference type="CDD" id="cd06261">
    <property type="entry name" value="TM_PBP2"/>
    <property type="match status" value="1"/>
</dbReference>
<dbReference type="Pfam" id="PF00528">
    <property type="entry name" value="BPD_transp_1"/>
    <property type="match status" value="1"/>
</dbReference>
<evidence type="ECO:0000256" key="2">
    <source>
        <dbReference type="ARBA" id="ARBA00022448"/>
    </source>
</evidence>
<keyword evidence="6 7" id="KW-0472">Membrane</keyword>
<evidence type="ECO:0000259" key="8">
    <source>
        <dbReference type="PROSITE" id="PS50928"/>
    </source>
</evidence>
<comment type="caution">
    <text evidence="9">The sequence shown here is derived from an EMBL/GenBank/DDBJ whole genome shotgun (WGS) entry which is preliminary data.</text>
</comment>
<feature type="transmembrane region" description="Helical" evidence="7">
    <location>
        <begin position="121"/>
        <end position="144"/>
    </location>
</feature>
<dbReference type="Gene3D" id="1.10.3720.10">
    <property type="entry name" value="MetI-like"/>
    <property type="match status" value="1"/>
</dbReference>
<dbReference type="PANTHER" id="PTHR43744:SF12">
    <property type="entry name" value="ABC TRANSPORTER PERMEASE PROTEIN MG189-RELATED"/>
    <property type="match status" value="1"/>
</dbReference>
<feature type="transmembrane region" description="Helical" evidence="7">
    <location>
        <begin position="12"/>
        <end position="31"/>
    </location>
</feature>
<dbReference type="EMBL" id="BMPT01000018">
    <property type="protein sequence ID" value="GGM38480.1"/>
    <property type="molecule type" value="Genomic_DNA"/>
</dbReference>
<organism evidence="9 10">
    <name type="scientific">Promicromonospora citrea</name>
    <dbReference type="NCBI Taxonomy" id="43677"/>
    <lineage>
        <taxon>Bacteria</taxon>
        <taxon>Bacillati</taxon>
        <taxon>Actinomycetota</taxon>
        <taxon>Actinomycetes</taxon>
        <taxon>Micrococcales</taxon>
        <taxon>Promicromonosporaceae</taxon>
        <taxon>Promicromonospora</taxon>
    </lineage>
</organism>
<evidence type="ECO:0000256" key="5">
    <source>
        <dbReference type="ARBA" id="ARBA00022989"/>
    </source>
</evidence>
<dbReference type="SUPFAM" id="SSF161098">
    <property type="entry name" value="MetI-like"/>
    <property type="match status" value="1"/>
</dbReference>
<dbReference type="PANTHER" id="PTHR43744">
    <property type="entry name" value="ABC TRANSPORTER PERMEASE PROTEIN MG189-RELATED-RELATED"/>
    <property type="match status" value="1"/>
</dbReference>
<feature type="transmembrane region" description="Helical" evidence="7">
    <location>
        <begin position="150"/>
        <end position="172"/>
    </location>
</feature>
<evidence type="ECO:0000256" key="4">
    <source>
        <dbReference type="ARBA" id="ARBA00022692"/>
    </source>
</evidence>
<evidence type="ECO:0000256" key="1">
    <source>
        <dbReference type="ARBA" id="ARBA00004651"/>
    </source>
</evidence>
<evidence type="ECO:0000256" key="3">
    <source>
        <dbReference type="ARBA" id="ARBA00022475"/>
    </source>
</evidence>
<evidence type="ECO:0000256" key="6">
    <source>
        <dbReference type="ARBA" id="ARBA00023136"/>
    </source>
</evidence>
<comment type="subcellular location">
    <subcellularLocation>
        <location evidence="1 7">Cell membrane</location>
        <topology evidence="1 7">Multi-pass membrane protein</topology>
    </subcellularLocation>
</comment>
<keyword evidence="2 7" id="KW-0813">Transport</keyword>
<keyword evidence="3" id="KW-1003">Cell membrane</keyword>
<keyword evidence="4 7" id="KW-0812">Transmembrane</keyword>
<dbReference type="RefSeq" id="WP_171107743.1">
    <property type="nucleotide sequence ID" value="NZ_BMPT01000018.1"/>
</dbReference>
<sequence length="293" mass="31297">MSRPVRPGRVVAWLAVGVAVLVTVFPFYWMVRTALTPAGALVQDATLLWPSDPTLINFRRVLGLTTVEEAVAAGGTGAAIDFVRYTANSLLYAGSVAVVQTLSCAAAAYAFARLRFPGRDALFGVVLAGLMVPGIFTLLPNFALLREAGLLNTMVGLVAPAILTSPFTIFFLRQFFLSLPREVEEAAMLDGVGSLGRFWRIALPMSRGPLATMALITLVGMWKDYLWPLVAGNSEATRVLTVALGVFQQQSPNTAPDWTGLMAGSTLSVLPVLVLLVLLGRQLVESLNFSGGK</sequence>
<feature type="transmembrane region" description="Helical" evidence="7">
    <location>
        <begin position="258"/>
        <end position="279"/>
    </location>
</feature>
<feature type="transmembrane region" description="Helical" evidence="7">
    <location>
        <begin position="90"/>
        <end position="112"/>
    </location>
</feature>
<dbReference type="GO" id="GO:0005886">
    <property type="term" value="C:plasma membrane"/>
    <property type="evidence" value="ECO:0007669"/>
    <property type="project" value="UniProtKB-SubCell"/>
</dbReference>
<evidence type="ECO:0000313" key="10">
    <source>
        <dbReference type="Proteomes" id="UP000655589"/>
    </source>
</evidence>
<evidence type="ECO:0000313" key="9">
    <source>
        <dbReference type="EMBL" id="GGM38480.1"/>
    </source>
</evidence>
<proteinExistence type="inferred from homology"/>
<comment type="similarity">
    <text evidence="7">Belongs to the binding-protein-dependent transport system permease family.</text>
</comment>
<gene>
    <name evidence="9" type="ORF">GCM10010102_37580</name>
</gene>
<feature type="domain" description="ABC transmembrane type-1" evidence="8">
    <location>
        <begin position="86"/>
        <end position="279"/>
    </location>
</feature>
<evidence type="ECO:0000256" key="7">
    <source>
        <dbReference type="RuleBase" id="RU363032"/>
    </source>
</evidence>
<accession>A0A8H9GQU6</accession>
<reference evidence="9" key="2">
    <citation type="submission" date="2020-09" db="EMBL/GenBank/DDBJ databases">
        <authorList>
            <person name="Sun Q."/>
            <person name="Ohkuma M."/>
        </authorList>
    </citation>
    <scope>NUCLEOTIDE SEQUENCE</scope>
    <source>
        <strain evidence="9">JCM 3051</strain>
    </source>
</reference>
<protein>
    <submittedName>
        <fullName evidence="9">Sugar ABC transporter permease</fullName>
    </submittedName>
</protein>
<reference evidence="9" key="1">
    <citation type="journal article" date="2014" name="Int. J. Syst. Evol. Microbiol.">
        <title>Complete genome sequence of Corynebacterium casei LMG S-19264T (=DSM 44701T), isolated from a smear-ripened cheese.</title>
        <authorList>
            <consortium name="US DOE Joint Genome Institute (JGI-PGF)"/>
            <person name="Walter F."/>
            <person name="Albersmeier A."/>
            <person name="Kalinowski J."/>
            <person name="Ruckert C."/>
        </authorList>
    </citation>
    <scope>NUCLEOTIDE SEQUENCE</scope>
    <source>
        <strain evidence="9">JCM 3051</strain>
    </source>
</reference>
<keyword evidence="5 7" id="KW-1133">Transmembrane helix</keyword>
<dbReference type="InterPro" id="IPR000515">
    <property type="entry name" value="MetI-like"/>
</dbReference>
<dbReference type="InterPro" id="IPR035906">
    <property type="entry name" value="MetI-like_sf"/>
</dbReference>
<keyword evidence="10" id="KW-1185">Reference proteome</keyword>
<dbReference type="AlphaFoldDB" id="A0A8H9GQU6"/>
<dbReference type="GO" id="GO:0055085">
    <property type="term" value="P:transmembrane transport"/>
    <property type="evidence" value="ECO:0007669"/>
    <property type="project" value="InterPro"/>
</dbReference>
<dbReference type="Proteomes" id="UP000655589">
    <property type="component" value="Unassembled WGS sequence"/>
</dbReference>
<dbReference type="PROSITE" id="PS50928">
    <property type="entry name" value="ABC_TM1"/>
    <property type="match status" value="1"/>
</dbReference>